<sequence>MSVARSILSLIVLLAAMSLSLLGLGSHWVDRVARTPGPLADIVGPLEPDGQIARAIKAELRSAVLAQLPDLSAAPELGAQVDGLITRALDDALTSDEAQRAWRSSLDLTRAGLVGSLDAVRRDGADAPTVWFELSPFIALAQQRAEAAATEPVRAQLALVGVPDTVAVPLGRPDAGEAQVAADALGLAGNWRIYYAGALVLAVLGLVIGSRRGRWWAWLMATAAGPAALFLAARALEFVRVPVADSIASSLQARIITGSTASISAWISTAYYVGFAAFALGVIGLIVASARRDRS</sequence>
<proteinExistence type="predicted"/>
<keyword evidence="2" id="KW-1185">Reference proteome</keyword>
<dbReference type="Proteomes" id="UP000188324">
    <property type="component" value="Chromosome"/>
</dbReference>
<accession>A0A1Q2CFF9</accession>
<dbReference type="OrthoDB" id="3729558at2"/>
<evidence type="ECO:0000313" key="1">
    <source>
        <dbReference type="EMBL" id="AQP44785.1"/>
    </source>
</evidence>
<dbReference type="STRING" id="1610493.RPIT_08225"/>
<protein>
    <submittedName>
        <fullName evidence="1">Uncharacterized protein</fullName>
    </submittedName>
</protein>
<reference evidence="1 2" key="1">
    <citation type="journal article" date="2016" name="Int. J. Syst. Evol. Microbiol.">
        <title>Tessaracoccus flavus sp. nov., isolated from the drainage system of a lindane-producing factory.</title>
        <authorList>
            <person name="Kumari R."/>
            <person name="Singh P."/>
            <person name="Schumann P."/>
            <person name="Lal R."/>
        </authorList>
    </citation>
    <scope>NUCLEOTIDE SEQUENCE [LARGE SCALE GENOMIC DNA]</scope>
    <source>
        <strain evidence="1 2">RP1T</strain>
    </source>
</reference>
<dbReference type="AlphaFoldDB" id="A0A1Q2CFF9"/>
<dbReference type="RefSeq" id="WP_077342197.1">
    <property type="nucleotide sequence ID" value="NZ_CP019605.1"/>
</dbReference>
<dbReference type="EMBL" id="CP019605">
    <property type="protein sequence ID" value="AQP44785.1"/>
    <property type="molecule type" value="Genomic_DNA"/>
</dbReference>
<gene>
    <name evidence="1" type="ORF">RPIT_08225</name>
</gene>
<evidence type="ECO:0000313" key="2">
    <source>
        <dbReference type="Proteomes" id="UP000188324"/>
    </source>
</evidence>
<organism evidence="1 2">
    <name type="scientific">Tessaracoccus flavus</name>
    <dbReference type="NCBI Taxonomy" id="1610493"/>
    <lineage>
        <taxon>Bacteria</taxon>
        <taxon>Bacillati</taxon>
        <taxon>Actinomycetota</taxon>
        <taxon>Actinomycetes</taxon>
        <taxon>Propionibacteriales</taxon>
        <taxon>Propionibacteriaceae</taxon>
        <taxon>Tessaracoccus</taxon>
    </lineage>
</organism>
<name>A0A1Q2CFF9_9ACTN</name>
<dbReference type="KEGG" id="tfl:RPIT_08225"/>